<reference evidence="1 2" key="1">
    <citation type="submission" date="2014-04" db="EMBL/GenBank/DDBJ databases">
        <authorList>
            <consortium name="DOE Joint Genome Institute"/>
            <person name="Kuo A."/>
            <person name="Kohler A."/>
            <person name="Nagy L.G."/>
            <person name="Floudas D."/>
            <person name="Copeland A."/>
            <person name="Barry K.W."/>
            <person name="Cichocki N."/>
            <person name="Veneault-Fourrey C."/>
            <person name="LaButti K."/>
            <person name="Lindquist E.A."/>
            <person name="Lipzen A."/>
            <person name="Lundell T."/>
            <person name="Morin E."/>
            <person name="Murat C."/>
            <person name="Sun H."/>
            <person name="Tunlid A."/>
            <person name="Henrissat B."/>
            <person name="Grigoriev I.V."/>
            <person name="Hibbett D.S."/>
            <person name="Martin F."/>
            <person name="Nordberg H.P."/>
            <person name="Cantor M.N."/>
            <person name="Hua S.X."/>
        </authorList>
    </citation>
    <scope>NUCLEOTIDE SEQUENCE [LARGE SCALE GENOMIC DNA]</scope>
    <source>
        <strain evidence="1 2">Foug A</strain>
    </source>
</reference>
<dbReference type="STRING" id="1036808.A0A0C3EI10"/>
<dbReference type="AlphaFoldDB" id="A0A0C3EI10"/>
<dbReference type="Proteomes" id="UP000053989">
    <property type="component" value="Unassembled WGS sequence"/>
</dbReference>
<dbReference type="EMBL" id="KN822012">
    <property type="protein sequence ID" value="KIM67561.1"/>
    <property type="molecule type" value="Genomic_DNA"/>
</dbReference>
<evidence type="ECO:0000313" key="2">
    <source>
        <dbReference type="Proteomes" id="UP000053989"/>
    </source>
</evidence>
<accession>A0A0C3EI10</accession>
<feature type="non-terminal residue" evidence="1">
    <location>
        <position position="1"/>
    </location>
</feature>
<name>A0A0C3EI10_9AGAM</name>
<dbReference type="OrthoDB" id="289721at2759"/>
<dbReference type="InParanoid" id="A0A0C3EI10"/>
<keyword evidence="2" id="KW-1185">Reference proteome</keyword>
<proteinExistence type="predicted"/>
<gene>
    <name evidence="1" type="ORF">SCLCIDRAFT_107808</name>
</gene>
<dbReference type="HOGENOM" id="CLU_206235_0_0_1"/>
<sequence>TSSQKARSFLDVMTKGHPEYGCMISKEKTVTNFDYDVQIMNVTSPTQTCARCIDSGG</sequence>
<organism evidence="1 2">
    <name type="scientific">Scleroderma citrinum Foug A</name>
    <dbReference type="NCBI Taxonomy" id="1036808"/>
    <lineage>
        <taxon>Eukaryota</taxon>
        <taxon>Fungi</taxon>
        <taxon>Dikarya</taxon>
        <taxon>Basidiomycota</taxon>
        <taxon>Agaricomycotina</taxon>
        <taxon>Agaricomycetes</taxon>
        <taxon>Agaricomycetidae</taxon>
        <taxon>Boletales</taxon>
        <taxon>Sclerodermatineae</taxon>
        <taxon>Sclerodermataceae</taxon>
        <taxon>Scleroderma</taxon>
    </lineage>
</organism>
<protein>
    <submittedName>
        <fullName evidence="1">Uncharacterized protein</fullName>
    </submittedName>
</protein>
<reference evidence="2" key="2">
    <citation type="submission" date="2015-01" db="EMBL/GenBank/DDBJ databases">
        <title>Evolutionary Origins and Diversification of the Mycorrhizal Mutualists.</title>
        <authorList>
            <consortium name="DOE Joint Genome Institute"/>
            <consortium name="Mycorrhizal Genomics Consortium"/>
            <person name="Kohler A."/>
            <person name="Kuo A."/>
            <person name="Nagy L.G."/>
            <person name="Floudas D."/>
            <person name="Copeland A."/>
            <person name="Barry K.W."/>
            <person name="Cichocki N."/>
            <person name="Veneault-Fourrey C."/>
            <person name="LaButti K."/>
            <person name="Lindquist E.A."/>
            <person name="Lipzen A."/>
            <person name="Lundell T."/>
            <person name="Morin E."/>
            <person name="Murat C."/>
            <person name="Riley R."/>
            <person name="Ohm R."/>
            <person name="Sun H."/>
            <person name="Tunlid A."/>
            <person name="Henrissat B."/>
            <person name="Grigoriev I.V."/>
            <person name="Hibbett D.S."/>
            <person name="Martin F."/>
        </authorList>
    </citation>
    <scope>NUCLEOTIDE SEQUENCE [LARGE SCALE GENOMIC DNA]</scope>
    <source>
        <strain evidence="2">Foug A</strain>
    </source>
</reference>
<evidence type="ECO:0000313" key="1">
    <source>
        <dbReference type="EMBL" id="KIM67561.1"/>
    </source>
</evidence>